<comment type="similarity">
    <text evidence="6">Belongs to the glycosyl hydrolase 16 family. XTH group 1 subfamily.</text>
</comment>
<dbReference type="InterPro" id="IPR008264">
    <property type="entry name" value="Beta_glucanase"/>
</dbReference>
<evidence type="ECO:0000256" key="2">
    <source>
        <dbReference type="ARBA" id="ARBA00022801"/>
    </source>
</evidence>
<dbReference type="AlphaFoldDB" id="A0AAV1C0P2"/>
<dbReference type="CDD" id="cd02176">
    <property type="entry name" value="GH16_XET"/>
    <property type="match status" value="1"/>
</dbReference>
<feature type="glycosylation site" description="N-linked (GlcNAc...) asparagine" evidence="8">
    <location>
        <position position="113"/>
    </location>
</feature>
<evidence type="ECO:0000313" key="12">
    <source>
        <dbReference type="EMBL" id="CAI9089060.1"/>
    </source>
</evidence>
<proteinExistence type="inferred from homology"/>
<dbReference type="GO" id="GO:0042546">
    <property type="term" value="P:cell wall biogenesis"/>
    <property type="evidence" value="ECO:0007669"/>
    <property type="project" value="InterPro"/>
</dbReference>
<name>A0AAV1C0P2_OLDCO</name>
<dbReference type="FunFam" id="2.60.120.200:FF:000025">
    <property type="entry name" value="Xyloglucan endotransglucosylase/hydrolase"/>
    <property type="match status" value="1"/>
</dbReference>
<evidence type="ECO:0000256" key="4">
    <source>
        <dbReference type="ARBA" id="ARBA00023180"/>
    </source>
</evidence>
<evidence type="ECO:0000259" key="10">
    <source>
        <dbReference type="Pfam" id="PF00722"/>
    </source>
</evidence>
<evidence type="ECO:0000256" key="8">
    <source>
        <dbReference type="PIRSR" id="PIRSR005604-2"/>
    </source>
</evidence>
<evidence type="ECO:0000256" key="5">
    <source>
        <dbReference type="ARBA" id="ARBA00023295"/>
    </source>
</evidence>
<dbReference type="GO" id="GO:0048046">
    <property type="term" value="C:apoplast"/>
    <property type="evidence" value="ECO:0007669"/>
    <property type="project" value="UniProtKB-SubCell"/>
</dbReference>
<evidence type="ECO:0000313" key="13">
    <source>
        <dbReference type="Proteomes" id="UP001161247"/>
    </source>
</evidence>
<dbReference type="Proteomes" id="UP001161247">
    <property type="component" value="Chromosome 1"/>
</dbReference>
<dbReference type="PRINTS" id="PR00737">
    <property type="entry name" value="GLHYDRLASE16"/>
</dbReference>
<keyword evidence="3" id="KW-1015">Disulfide bond</keyword>
<protein>
    <recommendedName>
        <fullName evidence="9">Xyloglucan endotransglucosylase/hydrolase</fullName>
        <ecNumber evidence="9">2.4.1.207</ecNumber>
    </recommendedName>
</protein>
<dbReference type="GO" id="GO:0004553">
    <property type="term" value="F:hydrolase activity, hydrolyzing O-glycosyl compounds"/>
    <property type="evidence" value="ECO:0007669"/>
    <property type="project" value="InterPro"/>
</dbReference>
<keyword evidence="9" id="KW-0134">Cell wall</keyword>
<dbReference type="EC" id="2.4.1.207" evidence="9"/>
<dbReference type="InterPro" id="IPR016455">
    <property type="entry name" value="XTH"/>
</dbReference>
<dbReference type="InterPro" id="IPR008263">
    <property type="entry name" value="GH16_AS"/>
</dbReference>
<dbReference type="Pfam" id="PF00722">
    <property type="entry name" value="Glyco_hydro_16"/>
    <property type="match status" value="1"/>
</dbReference>
<evidence type="ECO:0000256" key="9">
    <source>
        <dbReference type="RuleBase" id="RU361120"/>
    </source>
</evidence>
<feature type="signal peptide" evidence="9">
    <location>
        <begin position="1"/>
        <end position="29"/>
    </location>
</feature>
<keyword evidence="4" id="KW-0325">Glycoprotein</keyword>
<evidence type="ECO:0000256" key="6">
    <source>
        <dbReference type="ARBA" id="ARBA00038488"/>
    </source>
</evidence>
<dbReference type="InterPro" id="IPR013320">
    <property type="entry name" value="ConA-like_dom_sf"/>
</dbReference>
<dbReference type="GO" id="GO:0016762">
    <property type="term" value="F:xyloglucan:xyloglucosyl transferase activity"/>
    <property type="evidence" value="ECO:0007669"/>
    <property type="project" value="UniProtKB-EC"/>
</dbReference>
<comment type="subcellular location">
    <subcellularLocation>
        <location evidence="9">Secreted</location>
        <location evidence="9">Cell wall</location>
    </subcellularLocation>
    <subcellularLocation>
        <location evidence="9">Secreted</location>
        <location evidence="9">Extracellular space</location>
        <location evidence="9">Apoplast</location>
    </subcellularLocation>
</comment>
<dbReference type="PROSITE" id="PS01034">
    <property type="entry name" value="GH16_1"/>
    <property type="match status" value="1"/>
</dbReference>
<dbReference type="PIRSF" id="PIRSF005604">
    <property type="entry name" value="XET"/>
    <property type="match status" value="1"/>
</dbReference>
<evidence type="ECO:0000259" key="11">
    <source>
        <dbReference type="Pfam" id="PF06955"/>
    </source>
</evidence>
<feature type="active site" description="Proton donor" evidence="7">
    <location>
        <position position="109"/>
    </location>
</feature>
<dbReference type="Gene3D" id="2.60.120.200">
    <property type="match status" value="1"/>
</dbReference>
<dbReference type="InterPro" id="IPR000757">
    <property type="entry name" value="Beta-glucanase-like"/>
</dbReference>
<dbReference type="GO" id="GO:0010411">
    <property type="term" value="P:xyloglucan metabolic process"/>
    <property type="evidence" value="ECO:0007669"/>
    <property type="project" value="InterPro"/>
</dbReference>
<keyword evidence="13" id="KW-1185">Reference proteome</keyword>
<dbReference type="SUPFAM" id="SSF49899">
    <property type="entry name" value="Concanavalin A-like lectins/glucanases"/>
    <property type="match status" value="1"/>
</dbReference>
<dbReference type="GO" id="GO:0071555">
    <property type="term" value="P:cell wall organization"/>
    <property type="evidence" value="ECO:0007669"/>
    <property type="project" value="UniProtKB-KW"/>
</dbReference>
<evidence type="ECO:0000256" key="7">
    <source>
        <dbReference type="PIRSR" id="PIRSR005604-1"/>
    </source>
</evidence>
<feature type="active site" description="Nucleophile" evidence="7">
    <location>
        <position position="105"/>
    </location>
</feature>
<dbReference type="EMBL" id="OX459118">
    <property type="protein sequence ID" value="CAI9089060.1"/>
    <property type="molecule type" value="Genomic_DNA"/>
</dbReference>
<dbReference type="Pfam" id="PF06955">
    <property type="entry name" value="XET_C"/>
    <property type="match status" value="1"/>
</dbReference>
<comment type="PTM">
    <text evidence="9">Contains at least one intrachain disulfide bond essential for its enzymatic activity.</text>
</comment>
<keyword evidence="2 9" id="KW-0378">Hydrolase</keyword>
<feature type="domain" description="Xyloglucan endo-transglycosylase C-terminal" evidence="11">
    <location>
        <begin position="251"/>
        <end position="293"/>
    </location>
</feature>
<dbReference type="InterPro" id="IPR044791">
    <property type="entry name" value="Beta-glucanase/XTH"/>
</dbReference>
<feature type="chain" id="PRO_5043097219" description="Xyloglucan endotransglucosylase/hydrolase" evidence="9">
    <location>
        <begin position="30"/>
        <end position="303"/>
    </location>
</feature>
<keyword evidence="9" id="KW-0961">Cell wall biogenesis/degradation</keyword>
<dbReference type="InterPro" id="IPR010713">
    <property type="entry name" value="XET_C"/>
</dbReference>
<keyword evidence="1 9" id="KW-0808">Transferase</keyword>
<feature type="domain" description="GH16" evidence="10">
    <location>
        <begin position="32"/>
        <end position="212"/>
    </location>
</feature>
<keyword evidence="9" id="KW-0732">Signal</keyword>
<gene>
    <name evidence="12" type="ORF">OLC1_LOCUS1484</name>
</gene>
<comment type="function">
    <text evidence="9">Catalyzes xyloglucan endohydrolysis (XEH) and/or endotransglycosylation (XET). Cleaves and religates xyloglucan polymers, an essential constituent of the primary cell wall, and thereby participates in cell wall construction of growing tissues.</text>
</comment>
<keyword evidence="9" id="KW-0052">Apoplast</keyword>
<sequence>MSIFSNSKAIAILLISLNVVCNLTTFSLANFNQDVEINWGADHAQIQNGGQFLTLSLDHSSGSGFQSKNEYLFGRFDVQIKLVPGNSAGTVTTFFLSSQGNAHDEIDFEFLGNSSGEPYTLHTNVYCQGKGDKEEQFRLWFDPTKSFHTYSIVWTPQRIIFMVDNIPIREFDNNEAIGIPFPNRQPMRVYSSLWNADDWATQGGRVKTDWTKAPFIASYKNFNANGCVTPSSSKGSSSFSSSCPNSVTLAAWRNQELDPTGRRWLRWVQRKYRIYNYCSDLKRFSSQGRPAECKKRRRLEGLI</sequence>
<evidence type="ECO:0000256" key="1">
    <source>
        <dbReference type="ARBA" id="ARBA00022679"/>
    </source>
</evidence>
<organism evidence="12 13">
    <name type="scientific">Oldenlandia corymbosa var. corymbosa</name>
    <dbReference type="NCBI Taxonomy" id="529605"/>
    <lineage>
        <taxon>Eukaryota</taxon>
        <taxon>Viridiplantae</taxon>
        <taxon>Streptophyta</taxon>
        <taxon>Embryophyta</taxon>
        <taxon>Tracheophyta</taxon>
        <taxon>Spermatophyta</taxon>
        <taxon>Magnoliopsida</taxon>
        <taxon>eudicotyledons</taxon>
        <taxon>Gunneridae</taxon>
        <taxon>Pentapetalae</taxon>
        <taxon>asterids</taxon>
        <taxon>lamiids</taxon>
        <taxon>Gentianales</taxon>
        <taxon>Rubiaceae</taxon>
        <taxon>Rubioideae</taxon>
        <taxon>Spermacoceae</taxon>
        <taxon>Hedyotis-Oldenlandia complex</taxon>
        <taxon>Oldenlandia</taxon>
    </lineage>
</organism>
<dbReference type="PANTHER" id="PTHR31062">
    <property type="entry name" value="XYLOGLUCAN ENDOTRANSGLUCOSYLASE/HYDROLASE PROTEIN 8-RELATED"/>
    <property type="match status" value="1"/>
</dbReference>
<keyword evidence="9" id="KW-0964">Secreted</keyword>
<keyword evidence="5 9" id="KW-0326">Glycosidase</keyword>
<reference evidence="12" key="1">
    <citation type="submission" date="2023-03" db="EMBL/GenBank/DDBJ databases">
        <authorList>
            <person name="Julca I."/>
        </authorList>
    </citation>
    <scope>NUCLEOTIDE SEQUENCE</scope>
</reference>
<accession>A0AAV1C0P2</accession>
<evidence type="ECO:0000256" key="3">
    <source>
        <dbReference type="ARBA" id="ARBA00023157"/>
    </source>
</evidence>